<name>A0A3N0XW88_ANAGA</name>
<reference evidence="1 2" key="1">
    <citation type="submission" date="2018-10" db="EMBL/GenBank/DDBJ databases">
        <title>Genome assembly for a Yunnan-Guizhou Plateau 3E fish, Anabarilius grahami (Regan), and its evolutionary and genetic applications.</title>
        <authorList>
            <person name="Jiang W."/>
        </authorList>
    </citation>
    <scope>NUCLEOTIDE SEQUENCE [LARGE SCALE GENOMIC DNA]</scope>
    <source>
        <strain evidence="1">AG-KIZ</strain>
        <tissue evidence="1">Muscle</tissue>
    </source>
</reference>
<dbReference type="AlphaFoldDB" id="A0A3N0XW88"/>
<evidence type="ECO:0000313" key="1">
    <source>
        <dbReference type="EMBL" id="ROJ92236.1"/>
    </source>
</evidence>
<keyword evidence="2" id="KW-1185">Reference proteome</keyword>
<comment type="caution">
    <text evidence="1">The sequence shown here is derived from an EMBL/GenBank/DDBJ whole genome shotgun (WGS) entry which is preliminary data.</text>
</comment>
<accession>A0A3N0XW88</accession>
<dbReference type="Proteomes" id="UP000281406">
    <property type="component" value="Unassembled WGS sequence"/>
</dbReference>
<sequence length="122" mass="13331">MEAIPELPVYPDATMEVILELVASPDLTTKVTPELPASLVMAPEANPNLSVPLLQFHLHSCGGHLLLHGDFQPCLHWSGLRGWSRHWSGLKTAGVCSGIRSAEGQSPKTHKATLEDHYYKVV</sequence>
<dbReference type="EMBL" id="RJVU01058834">
    <property type="protein sequence ID" value="ROJ92236.1"/>
    <property type="molecule type" value="Genomic_DNA"/>
</dbReference>
<proteinExistence type="predicted"/>
<organism evidence="1 2">
    <name type="scientific">Anabarilius grahami</name>
    <name type="common">Kanglang fish</name>
    <name type="synonym">Barilius grahami</name>
    <dbReference type="NCBI Taxonomy" id="495550"/>
    <lineage>
        <taxon>Eukaryota</taxon>
        <taxon>Metazoa</taxon>
        <taxon>Chordata</taxon>
        <taxon>Craniata</taxon>
        <taxon>Vertebrata</taxon>
        <taxon>Euteleostomi</taxon>
        <taxon>Actinopterygii</taxon>
        <taxon>Neopterygii</taxon>
        <taxon>Teleostei</taxon>
        <taxon>Ostariophysi</taxon>
        <taxon>Cypriniformes</taxon>
        <taxon>Xenocyprididae</taxon>
        <taxon>Xenocypridinae</taxon>
        <taxon>Xenocypridinae incertae sedis</taxon>
        <taxon>Anabarilius</taxon>
    </lineage>
</organism>
<gene>
    <name evidence="1" type="ORF">DPX16_7122</name>
</gene>
<evidence type="ECO:0000313" key="2">
    <source>
        <dbReference type="Proteomes" id="UP000281406"/>
    </source>
</evidence>
<protein>
    <submittedName>
        <fullName evidence="1">Uncharacterized protein</fullName>
    </submittedName>
</protein>